<organism evidence="1 2">
    <name type="scientific">Protopolystoma xenopodis</name>
    <dbReference type="NCBI Taxonomy" id="117903"/>
    <lineage>
        <taxon>Eukaryota</taxon>
        <taxon>Metazoa</taxon>
        <taxon>Spiralia</taxon>
        <taxon>Lophotrochozoa</taxon>
        <taxon>Platyhelminthes</taxon>
        <taxon>Monogenea</taxon>
        <taxon>Polyopisthocotylea</taxon>
        <taxon>Polystomatidea</taxon>
        <taxon>Polystomatidae</taxon>
        <taxon>Protopolystoma</taxon>
    </lineage>
</organism>
<evidence type="ECO:0000313" key="2">
    <source>
        <dbReference type="Proteomes" id="UP000784294"/>
    </source>
</evidence>
<name>A0A3S5A4W8_9PLAT</name>
<reference evidence="1" key="1">
    <citation type="submission" date="2018-11" db="EMBL/GenBank/DDBJ databases">
        <authorList>
            <consortium name="Pathogen Informatics"/>
        </authorList>
    </citation>
    <scope>NUCLEOTIDE SEQUENCE</scope>
</reference>
<dbReference type="AlphaFoldDB" id="A0A3S5A4W8"/>
<dbReference type="Proteomes" id="UP000784294">
    <property type="component" value="Unassembled WGS sequence"/>
</dbReference>
<dbReference type="EMBL" id="CAAALY010043905">
    <property type="protein sequence ID" value="VEL19922.1"/>
    <property type="molecule type" value="Genomic_DNA"/>
</dbReference>
<gene>
    <name evidence="1" type="ORF">PXEA_LOCUS13362</name>
</gene>
<proteinExistence type="predicted"/>
<protein>
    <submittedName>
        <fullName evidence="1">Uncharacterized protein</fullName>
    </submittedName>
</protein>
<keyword evidence="2" id="KW-1185">Reference proteome</keyword>
<accession>A0A3S5A4W8</accession>
<evidence type="ECO:0000313" key="1">
    <source>
        <dbReference type="EMBL" id="VEL19922.1"/>
    </source>
</evidence>
<sequence length="111" mass="12126">MSVLGSQGKCDFQGSKCRIGTRGNVDDWLTNQAPILRCHGSTPAGGVSLITVSLLPLKIRLLYLLFTYFTRPLQPHLHYSGGYVPHSESVILIEAEPLSQAYGKTSLRPAN</sequence>
<comment type="caution">
    <text evidence="1">The sequence shown here is derived from an EMBL/GenBank/DDBJ whole genome shotgun (WGS) entry which is preliminary data.</text>
</comment>